<evidence type="ECO:0000313" key="12">
    <source>
        <dbReference type="Proteomes" id="UP001432027"/>
    </source>
</evidence>
<evidence type="ECO:0000256" key="3">
    <source>
        <dbReference type="ARBA" id="ARBA00022454"/>
    </source>
</evidence>
<evidence type="ECO:0000256" key="5">
    <source>
        <dbReference type="ARBA" id="ARBA00022763"/>
    </source>
</evidence>
<evidence type="ECO:0000256" key="6">
    <source>
        <dbReference type="ARBA" id="ARBA00022840"/>
    </source>
</evidence>
<gene>
    <name evidence="11" type="ORF">PENTCL1PPCAC_6235</name>
</gene>
<feature type="non-terminal residue" evidence="11">
    <location>
        <position position="1"/>
    </location>
</feature>
<evidence type="ECO:0000256" key="4">
    <source>
        <dbReference type="ARBA" id="ARBA00022741"/>
    </source>
</evidence>
<reference evidence="11" key="1">
    <citation type="submission" date="2023-10" db="EMBL/GenBank/DDBJ databases">
        <title>Genome assembly of Pristionchus species.</title>
        <authorList>
            <person name="Yoshida K."/>
            <person name="Sommer R.J."/>
        </authorList>
    </citation>
    <scope>NUCLEOTIDE SEQUENCE</scope>
    <source>
        <strain evidence="11">RS0144</strain>
    </source>
</reference>
<dbReference type="GO" id="GO:0000724">
    <property type="term" value="P:double-strand break repair via homologous recombination"/>
    <property type="evidence" value="ECO:0007669"/>
    <property type="project" value="TreeGrafter"/>
</dbReference>
<evidence type="ECO:0000256" key="8">
    <source>
        <dbReference type="ARBA" id="ARBA00023172"/>
    </source>
</evidence>
<keyword evidence="8" id="KW-0233">DNA recombination</keyword>
<keyword evidence="9" id="KW-0234">DNA repair</keyword>
<keyword evidence="10" id="KW-0539">Nucleus</keyword>
<sequence length="122" mass="13645">KRVDELEESAAAAKNELARKSPEVPTIVSAIKQNAHDSSSSPLAQSVSYMRVCDGKWTLAIECAIGIYIESFVLHSHNQRQTLFDLCRQLGIKLLHIILTNFGVPPDTRRNEPSEIFSPLRE</sequence>
<keyword evidence="3" id="KW-0158">Chromosome</keyword>
<dbReference type="EMBL" id="BTSX01000002">
    <property type="protein sequence ID" value="GMS84061.1"/>
    <property type="molecule type" value="Genomic_DNA"/>
</dbReference>
<dbReference type="GO" id="GO:0005524">
    <property type="term" value="F:ATP binding"/>
    <property type="evidence" value="ECO:0007669"/>
    <property type="project" value="UniProtKB-KW"/>
</dbReference>
<keyword evidence="5" id="KW-0227">DNA damage</keyword>
<dbReference type="GO" id="GO:0003684">
    <property type="term" value="F:damaged DNA binding"/>
    <property type="evidence" value="ECO:0007669"/>
    <property type="project" value="TreeGrafter"/>
</dbReference>
<evidence type="ECO:0000256" key="1">
    <source>
        <dbReference type="ARBA" id="ARBA00004123"/>
    </source>
</evidence>
<keyword evidence="4" id="KW-0547">Nucleotide-binding</keyword>
<dbReference type="GO" id="GO:0003697">
    <property type="term" value="F:single-stranded DNA binding"/>
    <property type="evidence" value="ECO:0007669"/>
    <property type="project" value="TreeGrafter"/>
</dbReference>
<dbReference type="GO" id="GO:0030915">
    <property type="term" value="C:Smc5-Smc6 complex"/>
    <property type="evidence" value="ECO:0007669"/>
    <property type="project" value="TreeGrafter"/>
</dbReference>
<keyword evidence="12" id="KW-1185">Reference proteome</keyword>
<evidence type="ECO:0000256" key="2">
    <source>
        <dbReference type="ARBA" id="ARBA00004286"/>
    </source>
</evidence>
<dbReference type="Proteomes" id="UP001432027">
    <property type="component" value="Unassembled WGS sequence"/>
</dbReference>
<organism evidence="11 12">
    <name type="scientific">Pristionchus entomophagus</name>
    <dbReference type="NCBI Taxonomy" id="358040"/>
    <lineage>
        <taxon>Eukaryota</taxon>
        <taxon>Metazoa</taxon>
        <taxon>Ecdysozoa</taxon>
        <taxon>Nematoda</taxon>
        <taxon>Chromadorea</taxon>
        <taxon>Rhabditida</taxon>
        <taxon>Rhabditina</taxon>
        <taxon>Diplogasteromorpha</taxon>
        <taxon>Diplogasteroidea</taxon>
        <taxon>Neodiplogasteridae</taxon>
        <taxon>Pristionchus</taxon>
    </lineage>
</organism>
<dbReference type="GO" id="GO:0035861">
    <property type="term" value="C:site of double-strand break"/>
    <property type="evidence" value="ECO:0007669"/>
    <property type="project" value="TreeGrafter"/>
</dbReference>
<evidence type="ECO:0000313" key="11">
    <source>
        <dbReference type="EMBL" id="GMS84061.1"/>
    </source>
</evidence>
<accession>A0AAV5SLD9</accession>
<comment type="subcellular location">
    <subcellularLocation>
        <location evidence="2">Chromosome</location>
    </subcellularLocation>
    <subcellularLocation>
        <location evidence="1">Nucleus</location>
    </subcellularLocation>
</comment>
<comment type="caution">
    <text evidence="11">The sequence shown here is derived from an EMBL/GenBank/DDBJ whole genome shotgun (WGS) entry which is preliminary data.</text>
</comment>
<keyword evidence="7" id="KW-0175">Coiled coil</keyword>
<protein>
    <submittedName>
        <fullName evidence="11">Uncharacterized protein</fullName>
    </submittedName>
</protein>
<keyword evidence="6" id="KW-0067">ATP-binding</keyword>
<dbReference type="GO" id="GO:0005634">
    <property type="term" value="C:nucleus"/>
    <property type="evidence" value="ECO:0007669"/>
    <property type="project" value="UniProtKB-SubCell"/>
</dbReference>
<evidence type="ECO:0000256" key="9">
    <source>
        <dbReference type="ARBA" id="ARBA00023204"/>
    </source>
</evidence>
<name>A0AAV5SLD9_9BILA</name>
<dbReference type="PANTHER" id="PTHR19306:SF6">
    <property type="entry name" value="STRUCTURAL MAINTENANCE OF CHROMOSOMES PROTEIN 6"/>
    <property type="match status" value="1"/>
</dbReference>
<dbReference type="PANTHER" id="PTHR19306">
    <property type="entry name" value="STRUCTURAL MAINTENANCE OF CHROMOSOMES 5,6 SMC5, SMC6"/>
    <property type="match status" value="1"/>
</dbReference>
<dbReference type="AlphaFoldDB" id="A0AAV5SLD9"/>
<evidence type="ECO:0000256" key="10">
    <source>
        <dbReference type="ARBA" id="ARBA00023242"/>
    </source>
</evidence>
<proteinExistence type="predicted"/>
<evidence type="ECO:0000256" key="7">
    <source>
        <dbReference type="ARBA" id="ARBA00023054"/>
    </source>
</evidence>